<gene>
    <name evidence="1" type="ORF">C3729_13065</name>
</gene>
<sequence>MFDFQKYPSSLNELNLEDDLIDVWKNINNSVKPYRKIVKVLRARKFLSSAINHKFNIHIFEGEVKFFSTNMTTGGFHHIFGEGVTQNSYGKIVNVLSTDYRGYAKTHAEIFHNSSFYKKGNYRNNVFQGYINNDMFRQDWTKEELLDNIALAYTTKYFVSGNKYIGQMSDSKLITICVKDGNNNMNVDFINEIITAWPNN</sequence>
<name>A0A2S7I1N7_9FLAO</name>
<dbReference type="Proteomes" id="UP000238565">
    <property type="component" value="Unassembled WGS sequence"/>
</dbReference>
<dbReference type="AlphaFoldDB" id="A0A2S7I1N7"/>
<organism evidence="1 2">
    <name type="scientific">Cloacibacterium normanense</name>
    <dbReference type="NCBI Taxonomy" id="237258"/>
    <lineage>
        <taxon>Bacteria</taxon>
        <taxon>Pseudomonadati</taxon>
        <taxon>Bacteroidota</taxon>
        <taxon>Flavobacteriia</taxon>
        <taxon>Flavobacteriales</taxon>
        <taxon>Weeksellaceae</taxon>
    </lineage>
</organism>
<dbReference type="EMBL" id="PTPZ01000013">
    <property type="protein sequence ID" value="PPZ90477.1"/>
    <property type="molecule type" value="Genomic_DNA"/>
</dbReference>
<dbReference type="GO" id="GO:0004519">
    <property type="term" value="F:endonuclease activity"/>
    <property type="evidence" value="ECO:0007669"/>
    <property type="project" value="InterPro"/>
</dbReference>
<accession>A0A2S7I1N7</accession>
<dbReference type="RefSeq" id="WP_104794564.1">
    <property type="nucleotide sequence ID" value="NZ_PTPZ01000013.1"/>
</dbReference>
<evidence type="ECO:0000313" key="2">
    <source>
        <dbReference type="Proteomes" id="UP000238565"/>
    </source>
</evidence>
<protein>
    <submittedName>
        <fullName evidence="1">Uncharacterized protein</fullName>
    </submittedName>
</protein>
<reference evidence="1 2" key="1">
    <citation type="submission" date="2018-02" db="EMBL/GenBank/DDBJ databases">
        <title>Draft genome sequence of bacterial isolates from marine environment.</title>
        <authorList>
            <person name="Singh S.K."/>
            <person name="Hill R."/>
            <person name="Major S."/>
            <person name="Cai H."/>
            <person name="Li Y."/>
        </authorList>
    </citation>
    <scope>NUCLEOTIDE SEQUENCE [LARGE SCALE GENOMIC DNA]</scope>
    <source>
        <strain evidence="1 2">IMET F</strain>
    </source>
</reference>
<comment type="caution">
    <text evidence="1">The sequence shown here is derived from an EMBL/GenBank/DDBJ whole genome shotgun (WGS) entry which is preliminary data.</text>
</comment>
<proteinExistence type="predicted"/>
<evidence type="ECO:0000313" key="1">
    <source>
        <dbReference type="EMBL" id="PPZ90477.1"/>
    </source>
</evidence>